<evidence type="ECO:0000256" key="9">
    <source>
        <dbReference type="ARBA" id="ARBA00022801"/>
    </source>
</evidence>
<dbReference type="Gene3D" id="2.30.30.210">
    <property type="entry name" value="Ribonuclease P/MRP, subunit p29"/>
    <property type="match status" value="1"/>
</dbReference>
<evidence type="ECO:0000256" key="2">
    <source>
        <dbReference type="ARBA" id="ARBA00004123"/>
    </source>
</evidence>
<dbReference type="EMBL" id="CAXIEN010000117">
    <property type="protein sequence ID" value="CAL1278862.1"/>
    <property type="molecule type" value="Genomic_DNA"/>
</dbReference>
<dbReference type="PANTHER" id="PTHR13348">
    <property type="entry name" value="RIBONUCLEASE P SUBUNIT P29"/>
    <property type="match status" value="1"/>
</dbReference>
<accession>A0AAV2A491</accession>
<comment type="similarity">
    <text evidence="3">Belongs to the eukaryotic/archaeal RNase P protein component 1 family.</text>
</comment>
<evidence type="ECO:0000256" key="4">
    <source>
        <dbReference type="ARBA" id="ARBA00016225"/>
    </source>
</evidence>
<dbReference type="InterPro" id="IPR016848">
    <property type="entry name" value="RNase_P/MRP_Rpp29-subunit"/>
</dbReference>
<dbReference type="Proteomes" id="UP001497382">
    <property type="component" value="Unassembled WGS sequence"/>
</dbReference>
<reference evidence="11 12" key="1">
    <citation type="submission" date="2024-04" db="EMBL/GenBank/DDBJ databases">
        <authorList>
            <person name="Rising A."/>
            <person name="Reimegard J."/>
            <person name="Sonavane S."/>
            <person name="Akerstrom W."/>
            <person name="Nylinder S."/>
            <person name="Hedman E."/>
            <person name="Kallberg Y."/>
        </authorList>
    </citation>
    <scope>NUCLEOTIDE SEQUENCE [LARGE SCALE GENOMIC DNA]</scope>
</reference>
<evidence type="ECO:0000256" key="5">
    <source>
        <dbReference type="ARBA" id="ARBA00022490"/>
    </source>
</evidence>
<evidence type="ECO:0000256" key="8">
    <source>
        <dbReference type="ARBA" id="ARBA00022759"/>
    </source>
</evidence>
<dbReference type="InterPro" id="IPR036980">
    <property type="entry name" value="RNase_P/MRP_Rpp29_sf"/>
</dbReference>
<evidence type="ECO:0000256" key="7">
    <source>
        <dbReference type="ARBA" id="ARBA00022722"/>
    </source>
</evidence>
<evidence type="ECO:0000256" key="3">
    <source>
        <dbReference type="ARBA" id="ARBA00006181"/>
    </source>
</evidence>
<evidence type="ECO:0000256" key="1">
    <source>
        <dbReference type="ARBA" id="ARBA00002435"/>
    </source>
</evidence>
<organism evidence="11 12">
    <name type="scientific">Larinioides sclopetarius</name>
    <dbReference type="NCBI Taxonomy" id="280406"/>
    <lineage>
        <taxon>Eukaryota</taxon>
        <taxon>Metazoa</taxon>
        <taxon>Ecdysozoa</taxon>
        <taxon>Arthropoda</taxon>
        <taxon>Chelicerata</taxon>
        <taxon>Arachnida</taxon>
        <taxon>Araneae</taxon>
        <taxon>Araneomorphae</taxon>
        <taxon>Entelegynae</taxon>
        <taxon>Araneoidea</taxon>
        <taxon>Araneidae</taxon>
        <taxon>Larinioides</taxon>
    </lineage>
</organism>
<sequence length="162" mass="18690">METVYAENASTKSVSIFFCFQYILMKGKAFLHHSTQLSLLKDRKSSQHPLLVVRELVKIPLPEDLSGIYQKLLKADYHGCMLVVASSVCHTYIGIRGIVVQETKNVFRLITEEDKLKTVPKKGSVFCFELNGYIFKIYGDNFCFVPYERIRVKYKTRQLVNP</sequence>
<dbReference type="GO" id="GO:0005634">
    <property type="term" value="C:nucleus"/>
    <property type="evidence" value="ECO:0007669"/>
    <property type="project" value="UniProtKB-SubCell"/>
</dbReference>
<dbReference type="Pfam" id="PF01868">
    <property type="entry name" value="RNase_P-MRP_p29"/>
    <property type="match status" value="1"/>
</dbReference>
<keyword evidence="8" id="KW-0255">Endonuclease</keyword>
<evidence type="ECO:0000313" key="12">
    <source>
        <dbReference type="Proteomes" id="UP001497382"/>
    </source>
</evidence>
<name>A0AAV2A491_9ARAC</name>
<keyword evidence="5" id="KW-0963">Cytoplasm</keyword>
<comment type="subunit">
    <text evidence="10">Component of nuclear RNase P and RNase MRP ribonucleoproteins. RNase P consists of a catalytic RNA moiety and 10 different protein chains; POP1, POP4, POP5, POP7, RPP14, RPP21, RPP25, RPP30, RPP38 and RPP40. Within the RNase P complex, POP1, POP7 and RPP25 form the 'finger' subcomplex, POP5, RPP14, RPP40 and homodimeric RPP30 form the 'palm' subcomplex, and RPP21, POP4 and RPP38 form the 'wrist' subcomplex. All subunits of the RNase P complex interact with the catalytic RNA. Several subunits of RNase P are also part of the RNase MRP complex. RNase MRP consists of a catalytic RNA moiety and about 8 protein subunits; POP1, POP7, RPP25, RPP30, RPP38, RPP40 and possibly also POP4 and POP5.</text>
</comment>
<keyword evidence="9" id="KW-0378">Hydrolase</keyword>
<dbReference type="GO" id="GO:0033204">
    <property type="term" value="F:ribonuclease P RNA binding"/>
    <property type="evidence" value="ECO:0007669"/>
    <property type="project" value="InterPro"/>
</dbReference>
<dbReference type="InterPro" id="IPR023534">
    <property type="entry name" value="Rof/RNase_P-like"/>
</dbReference>
<proteinExistence type="inferred from homology"/>
<keyword evidence="12" id="KW-1185">Reference proteome</keyword>
<dbReference type="SMART" id="SM00538">
    <property type="entry name" value="POP4"/>
    <property type="match status" value="1"/>
</dbReference>
<dbReference type="GO" id="GO:0016787">
    <property type="term" value="F:hydrolase activity"/>
    <property type="evidence" value="ECO:0007669"/>
    <property type="project" value="UniProtKB-KW"/>
</dbReference>
<dbReference type="GO" id="GO:0006364">
    <property type="term" value="P:rRNA processing"/>
    <property type="evidence" value="ECO:0007669"/>
    <property type="project" value="TreeGrafter"/>
</dbReference>
<keyword evidence="6" id="KW-0819">tRNA processing</keyword>
<gene>
    <name evidence="11" type="ORF">LARSCL_LOCUS10033</name>
</gene>
<dbReference type="HAMAP" id="MF_00754">
    <property type="entry name" value="RNase_P_1"/>
    <property type="match status" value="1"/>
</dbReference>
<dbReference type="InterPro" id="IPR002730">
    <property type="entry name" value="Rpp29/RNP1"/>
</dbReference>
<dbReference type="AlphaFoldDB" id="A0AAV2A491"/>
<dbReference type="SUPFAM" id="SSF101744">
    <property type="entry name" value="Rof/RNase P subunit-like"/>
    <property type="match status" value="1"/>
</dbReference>
<evidence type="ECO:0000256" key="6">
    <source>
        <dbReference type="ARBA" id="ARBA00022694"/>
    </source>
</evidence>
<protein>
    <recommendedName>
        <fullName evidence="4">Ribonuclease P protein subunit p29</fullName>
    </recommendedName>
</protein>
<comment type="caution">
    <text evidence="11">The sequence shown here is derived from an EMBL/GenBank/DDBJ whole genome shotgun (WGS) entry which is preliminary data.</text>
</comment>
<evidence type="ECO:0000313" key="11">
    <source>
        <dbReference type="EMBL" id="CAL1278862.1"/>
    </source>
</evidence>
<dbReference type="GO" id="GO:0000172">
    <property type="term" value="C:ribonuclease MRP complex"/>
    <property type="evidence" value="ECO:0007669"/>
    <property type="project" value="InterPro"/>
</dbReference>
<keyword evidence="7" id="KW-0540">Nuclease</keyword>
<dbReference type="PANTHER" id="PTHR13348:SF0">
    <property type="entry name" value="RIBONUCLEASE P PROTEIN SUBUNIT P29"/>
    <property type="match status" value="1"/>
</dbReference>
<evidence type="ECO:0000256" key="10">
    <source>
        <dbReference type="ARBA" id="ARBA00046486"/>
    </source>
</evidence>
<dbReference type="InterPro" id="IPR023538">
    <property type="entry name" value="RNP1"/>
</dbReference>
<comment type="function">
    <text evidence="1">Component of ribonuclease P, a ribonucleoprotein complex that generates mature tRNA molecules by cleaving their 5'-ends.</text>
</comment>
<comment type="subcellular location">
    <subcellularLocation>
        <location evidence="2">Nucleus</location>
    </subcellularLocation>
</comment>
<dbReference type="GO" id="GO:0001682">
    <property type="term" value="P:tRNA 5'-leader removal"/>
    <property type="evidence" value="ECO:0007669"/>
    <property type="project" value="InterPro"/>
</dbReference>
<dbReference type="GO" id="GO:0030677">
    <property type="term" value="C:ribonuclease P complex"/>
    <property type="evidence" value="ECO:0007669"/>
    <property type="project" value="InterPro"/>
</dbReference>
<dbReference type="GO" id="GO:0004519">
    <property type="term" value="F:endonuclease activity"/>
    <property type="evidence" value="ECO:0007669"/>
    <property type="project" value="UniProtKB-KW"/>
</dbReference>